<evidence type="ECO:0000256" key="4">
    <source>
        <dbReference type="ARBA" id="ARBA00022729"/>
    </source>
</evidence>
<dbReference type="PRINTS" id="PR01366">
    <property type="entry name" value="ROYALJELLY"/>
</dbReference>
<evidence type="ECO:0000256" key="2">
    <source>
        <dbReference type="ARBA" id="ARBA00009127"/>
    </source>
</evidence>
<dbReference type="EMBL" id="OU895877">
    <property type="protein sequence ID" value="CAG9797831.1"/>
    <property type="molecule type" value="Genomic_DNA"/>
</dbReference>
<evidence type="ECO:0000256" key="5">
    <source>
        <dbReference type="SAM" id="SignalP"/>
    </source>
</evidence>
<dbReference type="InterPro" id="IPR017996">
    <property type="entry name" value="MRJP/yellow-related"/>
</dbReference>
<dbReference type="InterPro" id="IPR011042">
    <property type="entry name" value="6-blade_b-propeller_TolB-like"/>
</dbReference>
<protein>
    <submittedName>
        <fullName evidence="6">Uncharacterized protein</fullName>
    </submittedName>
</protein>
<sequence length="403" mass="46102">MSLIVKVCLIFLLCSVVNGKLTEYVKWQSINYKNLPYPGDSSFYNPYVNVPFGLAHYGNKLFVAIARRNPGIPSSLNVVELTGSPPYINPPLISYPNWNMNMLNLGNQPNPAKIVSVYRPRVDRCDRLWFVDTGVLEYPNNQINVQRPSIWAIDLKTDIVIGRFDIPENIVPNGRGLASITIDDDDCANTFAYIPDWMNNALLVFSAQQGRIWRYNHNYFFFNPFEGDFDVDGLQFQWNDGIFSVALSKTKPNGYRTAFFHPLGSFSEFTVSTEILRNETLATRRTHGKDFKFVGHRGTNTQSGSHAVDLNTNVMFIAEMQNNAVSCWNIKKDLKRTNMDIVEQNNSTLIYPVDLTIDRESSLYVLSNRLPRFIYDRYDTNAYNFNIWRENINAALSGTTCLK</sequence>
<feature type="signal peptide" evidence="5">
    <location>
        <begin position="1"/>
        <end position="19"/>
    </location>
</feature>
<dbReference type="PANTHER" id="PTHR10009">
    <property type="entry name" value="PROTEIN YELLOW-RELATED"/>
    <property type="match status" value="1"/>
</dbReference>
<dbReference type="OrthoDB" id="7776143at2759"/>
<comment type="subcellular location">
    <subcellularLocation>
        <location evidence="1">Secreted</location>
    </subcellularLocation>
</comment>
<name>A0A9N9RH39_9DIPT</name>
<dbReference type="PANTHER" id="PTHR10009:SF10">
    <property type="entry name" value="L-DOPACHROME TAUTOMERASE YELLOW-F-RELATED"/>
    <property type="match status" value="1"/>
</dbReference>
<dbReference type="AlphaFoldDB" id="A0A9N9RH39"/>
<feature type="chain" id="PRO_5040171085" evidence="5">
    <location>
        <begin position="20"/>
        <end position="403"/>
    </location>
</feature>
<reference evidence="6" key="2">
    <citation type="submission" date="2022-10" db="EMBL/GenBank/DDBJ databases">
        <authorList>
            <consortium name="ENA_rothamsted_submissions"/>
            <consortium name="culmorum"/>
            <person name="King R."/>
        </authorList>
    </citation>
    <scope>NUCLEOTIDE SEQUENCE</scope>
</reference>
<comment type="similarity">
    <text evidence="2">Belongs to the major royal jelly protein family.</text>
</comment>
<dbReference type="Pfam" id="PF03022">
    <property type="entry name" value="MRJP"/>
    <property type="match status" value="1"/>
</dbReference>
<gene>
    <name evidence="6" type="ORF">CHIRRI_LOCUS818</name>
</gene>
<dbReference type="SUPFAM" id="SSF63829">
    <property type="entry name" value="Calcium-dependent phosphotriesterase"/>
    <property type="match status" value="1"/>
</dbReference>
<evidence type="ECO:0000313" key="6">
    <source>
        <dbReference type="EMBL" id="CAG9797831.1"/>
    </source>
</evidence>
<keyword evidence="3" id="KW-0964">Secreted</keyword>
<evidence type="ECO:0000313" key="7">
    <source>
        <dbReference type="Proteomes" id="UP001153620"/>
    </source>
</evidence>
<dbReference type="GO" id="GO:0005576">
    <property type="term" value="C:extracellular region"/>
    <property type="evidence" value="ECO:0007669"/>
    <property type="project" value="UniProtKB-SubCell"/>
</dbReference>
<accession>A0A9N9RH39</accession>
<keyword evidence="4 5" id="KW-0732">Signal</keyword>
<dbReference type="Proteomes" id="UP001153620">
    <property type="component" value="Chromosome 1"/>
</dbReference>
<dbReference type="Gene3D" id="2.120.10.30">
    <property type="entry name" value="TolB, C-terminal domain"/>
    <property type="match status" value="1"/>
</dbReference>
<proteinExistence type="inferred from homology"/>
<organism evidence="6 7">
    <name type="scientific">Chironomus riparius</name>
    <dbReference type="NCBI Taxonomy" id="315576"/>
    <lineage>
        <taxon>Eukaryota</taxon>
        <taxon>Metazoa</taxon>
        <taxon>Ecdysozoa</taxon>
        <taxon>Arthropoda</taxon>
        <taxon>Hexapoda</taxon>
        <taxon>Insecta</taxon>
        <taxon>Pterygota</taxon>
        <taxon>Neoptera</taxon>
        <taxon>Endopterygota</taxon>
        <taxon>Diptera</taxon>
        <taxon>Nematocera</taxon>
        <taxon>Chironomoidea</taxon>
        <taxon>Chironomidae</taxon>
        <taxon>Chironominae</taxon>
        <taxon>Chironomus</taxon>
    </lineage>
</organism>
<evidence type="ECO:0000256" key="3">
    <source>
        <dbReference type="ARBA" id="ARBA00022525"/>
    </source>
</evidence>
<evidence type="ECO:0000256" key="1">
    <source>
        <dbReference type="ARBA" id="ARBA00004613"/>
    </source>
</evidence>
<reference evidence="6" key="1">
    <citation type="submission" date="2022-01" db="EMBL/GenBank/DDBJ databases">
        <authorList>
            <person name="King R."/>
        </authorList>
    </citation>
    <scope>NUCLEOTIDE SEQUENCE</scope>
</reference>
<keyword evidence="7" id="KW-1185">Reference proteome</keyword>